<name>A0A7C5HCH8_9CHLB</name>
<protein>
    <submittedName>
        <fullName evidence="1">LemA family protein</fullName>
    </submittedName>
</protein>
<dbReference type="AlphaFoldDB" id="A0A7C5HCH8"/>
<dbReference type="EMBL" id="DRSK01000093">
    <property type="protein sequence ID" value="HHE07594.1"/>
    <property type="molecule type" value="Genomic_DNA"/>
</dbReference>
<accession>A0A7C5HCH8</accession>
<evidence type="ECO:0000313" key="1">
    <source>
        <dbReference type="EMBL" id="HHE07594.1"/>
    </source>
</evidence>
<sequence length="24" mass="2742">MIRSYFRSVSRVLPFLVALVMLSG</sequence>
<comment type="caution">
    <text evidence="1">The sequence shown here is derived from an EMBL/GenBank/DDBJ whole genome shotgun (WGS) entry which is preliminary data.</text>
</comment>
<proteinExistence type="predicted"/>
<gene>
    <name evidence="1" type="ORF">ENL01_01540</name>
</gene>
<feature type="non-terminal residue" evidence="1">
    <location>
        <position position="24"/>
    </location>
</feature>
<dbReference type="Proteomes" id="UP000886059">
    <property type="component" value="Unassembled WGS sequence"/>
</dbReference>
<reference evidence="1" key="1">
    <citation type="journal article" date="2020" name="mSystems">
        <title>Genome- and Community-Level Interaction Insights into Carbon Utilization and Element Cycling Functions of Hydrothermarchaeota in Hydrothermal Sediment.</title>
        <authorList>
            <person name="Zhou Z."/>
            <person name="Liu Y."/>
            <person name="Xu W."/>
            <person name="Pan J."/>
            <person name="Luo Z.H."/>
            <person name="Li M."/>
        </authorList>
    </citation>
    <scope>NUCLEOTIDE SEQUENCE [LARGE SCALE GENOMIC DNA]</scope>
    <source>
        <strain evidence="1">HyVt-628</strain>
    </source>
</reference>
<organism evidence="1">
    <name type="scientific">Chlorobaculum parvum</name>
    <dbReference type="NCBI Taxonomy" id="274539"/>
    <lineage>
        <taxon>Bacteria</taxon>
        <taxon>Pseudomonadati</taxon>
        <taxon>Chlorobiota</taxon>
        <taxon>Chlorobiia</taxon>
        <taxon>Chlorobiales</taxon>
        <taxon>Chlorobiaceae</taxon>
        <taxon>Chlorobaculum</taxon>
    </lineage>
</organism>